<name>A0A830I3J4_9CHLO</name>
<keyword evidence="4" id="KW-0520">NAD</keyword>
<proteinExistence type="inferred from homology"/>
<dbReference type="GO" id="GO:0034038">
    <property type="term" value="F:deoxyhypusine synthase activity"/>
    <property type="evidence" value="ECO:0007669"/>
    <property type="project" value="TreeGrafter"/>
</dbReference>
<evidence type="ECO:0000256" key="2">
    <source>
        <dbReference type="ARBA" id="ARBA00009892"/>
    </source>
</evidence>
<comment type="caution">
    <text evidence="5">The sequence shown here is derived from an EMBL/GenBank/DDBJ whole genome shotgun (WGS) entry which is preliminary data.</text>
</comment>
<dbReference type="Proteomes" id="UP000660262">
    <property type="component" value="Unassembled WGS sequence"/>
</dbReference>
<dbReference type="OrthoDB" id="294378at2759"/>
<evidence type="ECO:0000256" key="3">
    <source>
        <dbReference type="ARBA" id="ARBA00022679"/>
    </source>
</evidence>
<comment type="cofactor">
    <cofactor evidence="1">
        <name>NAD(+)</name>
        <dbReference type="ChEBI" id="CHEBI:57540"/>
    </cofactor>
</comment>
<evidence type="ECO:0000256" key="4">
    <source>
        <dbReference type="ARBA" id="ARBA00023027"/>
    </source>
</evidence>
<accession>A0A830I3J4</accession>
<evidence type="ECO:0000256" key="1">
    <source>
        <dbReference type="ARBA" id="ARBA00001911"/>
    </source>
</evidence>
<dbReference type="Pfam" id="PF01916">
    <property type="entry name" value="DS"/>
    <property type="match status" value="1"/>
</dbReference>
<dbReference type="InterPro" id="IPR029035">
    <property type="entry name" value="DHS-like_NAD/FAD-binding_dom"/>
</dbReference>
<dbReference type="FunFam" id="3.40.910.10:FF:000002">
    <property type="entry name" value="Deoxyhypusine synthase"/>
    <property type="match status" value="1"/>
</dbReference>
<dbReference type="Gene3D" id="3.40.910.10">
    <property type="entry name" value="Deoxyhypusine synthase"/>
    <property type="match status" value="1"/>
</dbReference>
<keyword evidence="6" id="KW-1185">Reference proteome</keyword>
<dbReference type="InterPro" id="IPR002773">
    <property type="entry name" value="Deoxyhypusine_synthase"/>
</dbReference>
<dbReference type="PANTHER" id="PTHR11703:SF0">
    <property type="entry name" value="DEOXYHYPUSINE SYNTHASE"/>
    <property type="match status" value="1"/>
</dbReference>
<organism evidence="5 6">
    <name type="scientific">Pycnococcus provasolii</name>
    <dbReference type="NCBI Taxonomy" id="41880"/>
    <lineage>
        <taxon>Eukaryota</taxon>
        <taxon>Viridiplantae</taxon>
        <taxon>Chlorophyta</taxon>
        <taxon>Pseudoscourfieldiophyceae</taxon>
        <taxon>Pseudoscourfieldiales</taxon>
        <taxon>Pycnococcaceae</taxon>
        <taxon>Pycnococcus</taxon>
    </lineage>
</organism>
<dbReference type="InterPro" id="IPR036982">
    <property type="entry name" value="Deoxyhypusine_synthase_sf"/>
</dbReference>
<evidence type="ECO:0008006" key="7">
    <source>
        <dbReference type="Google" id="ProtNLM"/>
    </source>
</evidence>
<reference evidence="5" key="1">
    <citation type="submission" date="2020-10" db="EMBL/GenBank/DDBJ databases">
        <title>Unveiling of a novel bifunctional photoreceptor, Dualchrome1, isolated from a cosmopolitan green alga.</title>
        <authorList>
            <person name="Suzuki S."/>
            <person name="Kawachi M."/>
        </authorList>
    </citation>
    <scope>NUCLEOTIDE SEQUENCE</scope>
    <source>
        <strain evidence="5">NIES 2893</strain>
    </source>
</reference>
<evidence type="ECO:0000313" key="6">
    <source>
        <dbReference type="Proteomes" id="UP000660262"/>
    </source>
</evidence>
<dbReference type="SUPFAM" id="SSF52467">
    <property type="entry name" value="DHS-like NAD/FAD-binding domain"/>
    <property type="match status" value="1"/>
</dbReference>
<dbReference type="AlphaFoldDB" id="A0A830I3J4"/>
<comment type="similarity">
    <text evidence="2">Belongs to the deoxyhypusine synthase family.</text>
</comment>
<protein>
    <recommendedName>
        <fullName evidence="7">Deoxyhypusine synthase</fullName>
    </recommendedName>
</protein>
<gene>
    <name evidence="5" type="ORF">PPROV_001032700</name>
</gene>
<evidence type="ECO:0000313" key="5">
    <source>
        <dbReference type="EMBL" id="GHP11599.1"/>
    </source>
</evidence>
<sequence length="400" mass="44490">MSTVPSSSNSFLPTELQTAVLGGSESIPESTPIIKGYAFPPPPSSASSSSSSSVDYELLLDAMLTTGFQATHFAMACDEVTRMLTWRLSQEDLENTQEGLEMKEALRDTEFEDPATHNDVRTKIFLGCTSNLISSGVRESIRYLCQHKLIDVLVTTAGGIEEDLIKCMAPTYVGDFNLKGKELRPKGLNRIGNLLLPNDNYCKFEDWLMPILDAMLKEQREDGVLWTPSRMIRRLGKEINHEESIYYWCYKNDIPVYCPSITDGSIGDMLYFHTFKSGVDDDANLGGQTHIVLDIVRDIRSMNNESVTCKCWRRTGAIILGGGLPKHHICNANLMRNGADFAVFLNTAQEFDGSDSGAKPDEAVSWGKIKMEARPVKVHGEATLLFPLLVARTFAKIGRW</sequence>
<keyword evidence="3" id="KW-0808">Transferase</keyword>
<dbReference type="PANTHER" id="PTHR11703">
    <property type="entry name" value="DEOXYHYPUSINE SYNTHASE"/>
    <property type="match status" value="1"/>
</dbReference>
<dbReference type="EMBL" id="BNJQ01000035">
    <property type="protein sequence ID" value="GHP11599.1"/>
    <property type="molecule type" value="Genomic_DNA"/>
</dbReference>
<dbReference type="GO" id="GO:0005737">
    <property type="term" value="C:cytoplasm"/>
    <property type="evidence" value="ECO:0007669"/>
    <property type="project" value="TreeGrafter"/>
</dbReference>
<dbReference type="NCBIfam" id="TIGR00321">
    <property type="entry name" value="dhys"/>
    <property type="match status" value="1"/>
</dbReference>